<dbReference type="Gene3D" id="3.40.50.1820">
    <property type="entry name" value="alpha/beta hydrolase"/>
    <property type="match status" value="1"/>
</dbReference>
<dbReference type="PANTHER" id="PTHR40841:SF2">
    <property type="entry name" value="SIDEROPHORE-DEGRADING ESTERASE (EUROFUNG)"/>
    <property type="match status" value="1"/>
</dbReference>
<dbReference type="RefSeq" id="WP_200085936.1">
    <property type="nucleotide sequence ID" value="NZ_CP054706.1"/>
</dbReference>
<dbReference type="GO" id="GO:0016788">
    <property type="term" value="F:hydrolase activity, acting on ester bonds"/>
    <property type="evidence" value="ECO:0007669"/>
    <property type="project" value="TreeGrafter"/>
</dbReference>
<evidence type="ECO:0000313" key="3">
    <source>
        <dbReference type="EMBL" id="QQK81510.1"/>
    </source>
</evidence>
<dbReference type="InterPro" id="IPR052558">
    <property type="entry name" value="Siderophore_Hydrolase_D"/>
</dbReference>
<proteinExistence type="inferred from homology"/>
<evidence type="ECO:0000313" key="4">
    <source>
        <dbReference type="Proteomes" id="UP000595349"/>
    </source>
</evidence>
<accession>A0A7T6ZDG6</accession>
<dbReference type="AlphaFoldDB" id="A0A7T6ZDG6"/>
<keyword evidence="2 3" id="KW-0378">Hydrolase</keyword>
<keyword evidence="4" id="KW-1185">Reference proteome</keyword>
<dbReference type="SUPFAM" id="SSF53474">
    <property type="entry name" value="alpha/beta-Hydrolases"/>
    <property type="match status" value="1"/>
</dbReference>
<reference evidence="3 4" key="1">
    <citation type="submission" date="2020-06" db="EMBL/GenBank/DDBJ databases">
        <title>Genomic analysis of Salicibibacter sp. NKC21-4.</title>
        <authorList>
            <person name="Oh Y.J."/>
        </authorList>
    </citation>
    <scope>NUCLEOTIDE SEQUENCE [LARGE SCALE GENOMIC DNA]</scope>
    <source>
        <strain evidence="3 4">NKC21-4</strain>
    </source>
</reference>
<organism evidence="3 4">
    <name type="scientific">Salicibibacter cibi</name>
    <dbReference type="NCBI Taxonomy" id="2743001"/>
    <lineage>
        <taxon>Bacteria</taxon>
        <taxon>Bacillati</taxon>
        <taxon>Bacillota</taxon>
        <taxon>Bacilli</taxon>
        <taxon>Bacillales</taxon>
        <taxon>Bacillaceae</taxon>
        <taxon>Salicibibacter</taxon>
    </lineage>
</organism>
<dbReference type="Pfam" id="PF00756">
    <property type="entry name" value="Esterase"/>
    <property type="match status" value="1"/>
</dbReference>
<dbReference type="KEGG" id="scib:HUG20_17385"/>
<evidence type="ECO:0000256" key="2">
    <source>
        <dbReference type="ARBA" id="ARBA00022801"/>
    </source>
</evidence>
<comment type="similarity">
    <text evidence="1">Belongs to the esterase D family.</text>
</comment>
<evidence type="ECO:0000256" key="1">
    <source>
        <dbReference type="ARBA" id="ARBA00005622"/>
    </source>
</evidence>
<dbReference type="PANTHER" id="PTHR40841">
    <property type="entry name" value="SIDEROPHORE TRIACETYLFUSARININE C ESTERASE"/>
    <property type="match status" value="1"/>
</dbReference>
<name>A0A7T6ZDG6_9BACI</name>
<gene>
    <name evidence="3" type="ORF">HUG20_17385</name>
</gene>
<dbReference type="EMBL" id="CP054706">
    <property type="protein sequence ID" value="QQK81510.1"/>
    <property type="molecule type" value="Genomic_DNA"/>
</dbReference>
<dbReference type="InterPro" id="IPR000801">
    <property type="entry name" value="Esterase-like"/>
</dbReference>
<dbReference type="Proteomes" id="UP000595349">
    <property type="component" value="Chromosome"/>
</dbReference>
<sequence length="260" mass="29836">MKIEPFQIPGTNVFHMQAGIHTYRIHVYEPLQPPENKNGYPVLYVLDANAVFGSFVEAVRLQSKIKKPLGCEPTMIVGIGYDSDQPFHVEKRFWDYTVKANHSELPQRKNGKAWPKSGGSPHFQKWIETDLKPFLENTYSIDKQKQGLFGHSLGGLFVLNLLLKEQSSFQCHIAGSPSLWWKNKYLLKGKMNRPSAARNLLLTVGEKEPEGMIKNTKCLFSQLKSLETLRVEYYQFPEENHSSVLTPLVSKTLRFFHKEV</sequence>
<dbReference type="InterPro" id="IPR029058">
    <property type="entry name" value="AB_hydrolase_fold"/>
</dbReference>
<protein>
    <submittedName>
        <fullName evidence="3">Alpha/beta hydrolase</fullName>
    </submittedName>
</protein>